<sequence>MSFKKGFFPLSFRSEGLSLQTQFSPFKIIRLQENIKNNFRNITLNSYYFLNF</sequence>
<gene>
    <name evidence="1" type="ordered locus">CSE_04660</name>
</gene>
<evidence type="ECO:0000313" key="1">
    <source>
        <dbReference type="EMBL" id="BAL80592.1"/>
    </source>
</evidence>
<proteinExistence type="predicted"/>
<protein>
    <submittedName>
        <fullName evidence="1">Uncharacterized protein</fullName>
    </submittedName>
</protein>
<accession>A0A7U6GE18</accession>
<dbReference type="EMBL" id="AP012051">
    <property type="protein sequence ID" value="BAL80592.1"/>
    <property type="molecule type" value="Genomic_DNA"/>
</dbReference>
<evidence type="ECO:0000313" key="2">
    <source>
        <dbReference type="Proteomes" id="UP000004793"/>
    </source>
</evidence>
<keyword evidence="2" id="KW-1185">Reference proteome</keyword>
<reference evidence="1 2" key="1">
    <citation type="submission" date="2011-01" db="EMBL/GenBank/DDBJ databases">
        <title>Whole genome sequence of Caldisericum exile AZM16c01.</title>
        <authorList>
            <person name="Narita-Yamada S."/>
            <person name="Kawakoshi A."/>
            <person name="Nakamura S."/>
            <person name="Sasagawa M."/>
            <person name="Fukada J."/>
            <person name="Sekine M."/>
            <person name="Kato Y."/>
            <person name="Fukai R."/>
            <person name="Sasaki K."/>
            <person name="Hanamaki A."/>
            <person name="Narita H."/>
            <person name="Konno Y."/>
            <person name="Mori K."/>
            <person name="Yamazaki S."/>
            <person name="Suzuki K."/>
            <person name="Fujita N."/>
        </authorList>
    </citation>
    <scope>NUCLEOTIDE SEQUENCE [LARGE SCALE GENOMIC DNA]</scope>
    <source>
        <strain evidence="2">DSM 21853 / NBRC 104410 / AZM16c01</strain>
    </source>
</reference>
<dbReference type="KEGG" id="cex:CSE_04660"/>
<dbReference type="Proteomes" id="UP000004793">
    <property type="component" value="Chromosome"/>
</dbReference>
<dbReference type="AlphaFoldDB" id="A0A7U6GE18"/>
<name>A0A7U6GE18_CALEA</name>
<organism evidence="1 2">
    <name type="scientific">Caldisericum exile (strain DSM 21853 / NBRC 104410 / AZM16c01)</name>
    <dbReference type="NCBI Taxonomy" id="511051"/>
    <lineage>
        <taxon>Bacteria</taxon>
        <taxon>Pseudomonadati</taxon>
        <taxon>Caldisericota/Cryosericota group</taxon>
        <taxon>Caldisericota</taxon>
        <taxon>Caldisericia</taxon>
        <taxon>Caldisericales</taxon>
        <taxon>Caldisericaceae</taxon>
        <taxon>Caldisericum</taxon>
    </lineage>
</organism>